<evidence type="ECO:0000259" key="5">
    <source>
        <dbReference type="Pfam" id="PF12680"/>
    </source>
</evidence>
<dbReference type="InterPro" id="IPR014748">
    <property type="entry name" value="Enoyl-CoA_hydra_C"/>
</dbReference>
<dbReference type="Pfam" id="PF00378">
    <property type="entry name" value="ECH_1"/>
    <property type="match status" value="1"/>
</dbReference>
<protein>
    <recommendedName>
        <fullName evidence="5">SnoaL-like domain-containing protein</fullName>
    </recommendedName>
</protein>
<dbReference type="InterPro" id="IPR001753">
    <property type="entry name" value="Enoyl-CoA_hydra/iso"/>
</dbReference>
<dbReference type="Gene3D" id="3.10.450.50">
    <property type="match status" value="1"/>
</dbReference>
<sequence length="403" mass="42692">MRAVDNGVTTTAGPAEVARRLYSALAGGDRDTLDEILHPDFVGHLADGMPFGIGGEHRGAEAMRRSGWGGIAKHFAASAEAEQFALLEDGRLLVTGRYRGHGRRGGGAVDATFAHVVTVQDGRITALDQYTDTARWARGAPPYSAIEFEVAGGLATITLNRPKEGNAIDQVICEDLARAATRLAEDPGVRAVLLKANGPMFTAGGDIRVFTATPPERLPAQLRLMIDPYHFAIERLTALDAPLVAAVKGAAAGGGLGLVGMADIVVAAEDAVFTTGYGAIGMTSDGGNSWFLPRLIGMRRTQELYYTNRRLTAAEALDWGLVTSVVPADEVDAEGERIAAGIAQGPTRSFGAIRRLLRQSFDTGLRDQLADEEQTIVDACGTADTLEGVTAFAERRRPTYTGT</sequence>
<feature type="domain" description="SnoaL-like" evidence="5">
    <location>
        <begin position="18"/>
        <end position="126"/>
    </location>
</feature>
<dbReference type="Gene3D" id="3.90.226.10">
    <property type="entry name" value="2-enoyl-CoA Hydratase, Chain A, domain 1"/>
    <property type="match status" value="1"/>
</dbReference>
<dbReference type="Pfam" id="PF12680">
    <property type="entry name" value="SnoaL_2"/>
    <property type="match status" value="1"/>
</dbReference>
<dbReference type="Proteomes" id="UP001143463">
    <property type="component" value="Unassembled WGS sequence"/>
</dbReference>
<dbReference type="GO" id="GO:0004165">
    <property type="term" value="F:delta(3)-delta(2)-enoyl-CoA isomerase activity"/>
    <property type="evidence" value="ECO:0007669"/>
    <property type="project" value="UniProtKB-ARBA"/>
</dbReference>
<proteinExistence type="inferred from homology"/>
<dbReference type="Gene3D" id="1.10.12.10">
    <property type="entry name" value="Lyase 2-enoyl-coa Hydratase, Chain A, domain 2"/>
    <property type="match status" value="1"/>
</dbReference>
<dbReference type="InterPro" id="IPR037401">
    <property type="entry name" value="SnoaL-like"/>
</dbReference>
<evidence type="ECO:0000256" key="3">
    <source>
        <dbReference type="ARBA" id="ARBA00023140"/>
    </source>
</evidence>
<keyword evidence="4" id="KW-0413">Isomerase</keyword>
<evidence type="ECO:0000256" key="2">
    <source>
        <dbReference type="ARBA" id="ARBA00005254"/>
    </source>
</evidence>
<organism evidence="6 7">
    <name type="scientific">Pseudonocardia halophobica</name>
    <dbReference type="NCBI Taxonomy" id="29401"/>
    <lineage>
        <taxon>Bacteria</taxon>
        <taxon>Bacillati</taxon>
        <taxon>Actinomycetota</taxon>
        <taxon>Actinomycetes</taxon>
        <taxon>Pseudonocardiales</taxon>
        <taxon>Pseudonocardiaceae</taxon>
        <taxon>Pseudonocardia</taxon>
    </lineage>
</organism>
<dbReference type="AlphaFoldDB" id="A0A9W6KXF3"/>
<keyword evidence="3" id="KW-0576">Peroxisome</keyword>
<dbReference type="SUPFAM" id="SSF54427">
    <property type="entry name" value="NTF2-like"/>
    <property type="match status" value="1"/>
</dbReference>
<dbReference type="PANTHER" id="PTHR43684">
    <property type="match status" value="1"/>
</dbReference>
<dbReference type="EMBL" id="BSFQ01000003">
    <property type="protein sequence ID" value="GLL09827.1"/>
    <property type="molecule type" value="Genomic_DNA"/>
</dbReference>
<accession>A0A9W6KXF3</accession>
<dbReference type="InterPro" id="IPR029045">
    <property type="entry name" value="ClpP/crotonase-like_dom_sf"/>
</dbReference>
<dbReference type="PANTHER" id="PTHR43684:SF1">
    <property type="entry name" value="ENOYL-COA DELTA ISOMERASE 2"/>
    <property type="match status" value="1"/>
</dbReference>
<reference evidence="6" key="2">
    <citation type="submission" date="2023-01" db="EMBL/GenBank/DDBJ databases">
        <authorList>
            <person name="Sun Q."/>
            <person name="Evtushenko L."/>
        </authorList>
    </citation>
    <scope>NUCLEOTIDE SEQUENCE</scope>
    <source>
        <strain evidence="6">VKM Ac-1069</strain>
    </source>
</reference>
<evidence type="ECO:0000313" key="7">
    <source>
        <dbReference type="Proteomes" id="UP001143463"/>
    </source>
</evidence>
<comment type="caution">
    <text evidence="6">The sequence shown here is derived from an EMBL/GenBank/DDBJ whole genome shotgun (WGS) entry which is preliminary data.</text>
</comment>
<keyword evidence="7" id="KW-1185">Reference proteome</keyword>
<reference evidence="6" key="1">
    <citation type="journal article" date="2014" name="Int. J. Syst. Evol. Microbiol.">
        <title>Complete genome sequence of Corynebacterium casei LMG S-19264T (=DSM 44701T), isolated from a smear-ripened cheese.</title>
        <authorList>
            <consortium name="US DOE Joint Genome Institute (JGI-PGF)"/>
            <person name="Walter F."/>
            <person name="Albersmeier A."/>
            <person name="Kalinowski J."/>
            <person name="Ruckert C."/>
        </authorList>
    </citation>
    <scope>NUCLEOTIDE SEQUENCE</scope>
    <source>
        <strain evidence="6">VKM Ac-1069</strain>
    </source>
</reference>
<dbReference type="CDD" id="cd06558">
    <property type="entry name" value="crotonase-like"/>
    <property type="match status" value="1"/>
</dbReference>
<dbReference type="InterPro" id="IPR051053">
    <property type="entry name" value="ECH/Chromodomain_protein"/>
</dbReference>
<evidence type="ECO:0000256" key="4">
    <source>
        <dbReference type="ARBA" id="ARBA00023235"/>
    </source>
</evidence>
<evidence type="ECO:0000313" key="6">
    <source>
        <dbReference type="EMBL" id="GLL09827.1"/>
    </source>
</evidence>
<dbReference type="InterPro" id="IPR032710">
    <property type="entry name" value="NTF2-like_dom_sf"/>
</dbReference>
<comment type="similarity">
    <text evidence="2">Belongs to the enoyl-CoA hydratase/isomerase family.</text>
</comment>
<comment type="subcellular location">
    <subcellularLocation>
        <location evidence="1">Peroxisome</location>
    </subcellularLocation>
</comment>
<name>A0A9W6KXF3_9PSEU</name>
<evidence type="ECO:0000256" key="1">
    <source>
        <dbReference type="ARBA" id="ARBA00004275"/>
    </source>
</evidence>
<gene>
    <name evidence="6" type="ORF">GCM10017577_09670</name>
</gene>
<dbReference type="SUPFAM" id="SSF52096">
    <property type="entry name" value="ClpP/crotonase"/>
    <property type="match status" value="1"/>
</dbReference>